<name>A0AAW9CTZ3_BURTH</name>
<dbReference type="Proteomes" id="UP001272137">
    <property type="component" value="Unassembled WGS sequence"/>
</dbReference>
<dbReference type="AlphaFoldDB" id="A0AAW9CTZ3"/>
<reference evidence="2" key="1">
    <citation type="submission" date="2018-08" db="EMBL/GenBank/DDBJ databases">
        <title>Identification of Burkholderia cepacia strains that express a Burkholderia pseudomallei-like capsular polysaccharide.</title>
        <authorList>
            <person name="Burtnick M.N."/>
            <person name="Vongsouvath M."/>
            <person name="Newton P."/>
            <person name="Wuthiekanun V."/>
            <person name="Limmathurotsakul D."/>
            <person name="Brett P.J."/>
            <person name="Chantratita N."/>
            <person name="Dance D.A."/>
        </authorList>
    </citation>
    <scope>NUCLEOTIDE SEQUENCE</scope>
    <source>
        <strain evidence="2">SBXCC001</strain>
    </source>
</reference>
<accession>A0AAW9CTZ3</accession>
<protein>
    <submittedName>
        <fullName evidence="2">Uncharacterized protein</fullName>
    </submittedName>
</protein>
<evidence type="ECO:0000313" key="2">
    <source>
        <dbReference type="EMBL" id="MDW9252513.1"/>
    </source>
</evidence>
<dbReference type="EMBL" id="QXCT01000001">
    <property type="protein sequence ID" value="MDW9252513.1"/>
    <property type="molecule type" value="Genomic_DNA"/>
</dbReference>
<feature type="region of interest" description="Disordered" evidence="1">
    <location>
        <begin position="13"/>
        <end position="44"/>
    </location>
</feature>
<proteinExistence type="predicted"/>
<comment type="caution">
    <text evidence="2">The sequence shown here is derived from an EMBL/GenBank/DDBJ whole genome shotgun (WGS) entry which is preliminary data.</text>
</comment>
<organism evidence="2 3">
    <name type="scientific">Burkholderia thailandensis</name>
    <dbReference type="NCBI Taxonomy" id="57975"/>
    <lineage>
        <taxon>Bacteria</taxon>
        <taxon>Pseudomonadati</taxon>
        <taxon>Pseudomonadota</taxon>
        <taxon>Betaproteobacteria</taxon>
        <taxon>Burkholderiales</taxon>
        <taxon>Burkholderiaceae</taxon>
        <taxon>Burkholderia</taxon>
        <taxon>pseudomallei group</taxon>
    </lineage>
</organism>
<evidence type="ECO:0000313" key="3">
    <source>
        <dbReference type="Proteomes" id="UP001272137"/>
    </source>
</evidence>
<gene>
    <name evidence="2" type="ORF">C7S16_5404</name>
</gene>
<evidence type="ECO:0000256" key="1">
    <source>
        <dbReference type="SAM" id="MobiDB-lite"/>
    </source>
</evidence>
<sequence length="55" mass="6143">MIRSGAADLRIGRHMFAVPTDTSPPRRDRQQATRAAIRPAGSPPQSLTLFRIRFP</sequence>